<keyword evidence="5" id="KW-0663">Pyridoxal phosphate</keyword>
<dbReference type="InterPro" id="IPR015422">
    <property type="entry name" value="PyrdxlP-dep_Trfase_small"/>
</dbReference>
<comment type="cofactor">
    <cofactor evidence="1">
        <name>pyridoxal 5'-phosphate</name>
        <dbReference type="ChEBI" id="CHEBI:597326"/>
    </cofactor>
</comment>
<comment type="caution">
    <text evidence="7">The sequence shown here is derived from an EMBL/GenBank/DDBJ whole genome shotgun (WGS) entry which is preliminary data.</text>
</comment>
<dbReference type="InterPro" id="IPR015421">
    <property type="entry name" value="PyrdxlP-dep_Trfase_major"/>
</dbReference>
<dbReference type="SUPFAM" id="SSF53383">
    <property type="entry name" value="PLP-dependent transferases"/>
    <property type="match status" value="1"/>
</dbReference>
<dbReference type="InterPro" id="IPR015424">
    <property type="entry name" value="PyrdxlP-dep_Trfase"/>
</dbReference>
<dbReference type="Pfam" id="PF00155">
    <property type="entry name" value="Aminotran_1_2"/>
    <property type="match status" value="1"/>
</dbReference>
<dbReference type="PANTHER" id="PTHR46383:SF2">
    <property type="entry name" value="AMINOTRANSFERASE"/>
    <property type="match status" value="1"/>
</dbReference>
<feature type="domain" description="Aminotransferase class I/classII large" evidence="6">
    <location>
        <begin position="31"/>
        <end position="269"/>
    </location>
</feature>
<dbReference type="InterPro" id="IPR050596">
    <property type="entry name" value="AspAT/PAT-like"/>
</dbReference>
<evidence type="ECO:0000313" key="7">
    <source>
        <dbReference type="EMBL" id="GAF71156.1"/>
    </source>
</evidence>
<dbReference type="PROSITE" id="PS00105">
    <property type="entry name" value="AA_TRANSFER_CLASS_1"/>
    <property type="match status" value="1"/>
</dbReference>
<dbReference type="GO" id="GO:0008483">
    <property type="term" value="F:transaminase activity"/>
    <property type="evidence" value="ECO:0007669"/>
    <property type="project" value="UniProtKB-KW"/>
</dbReference>
<evidence type="ECO:0000256" key="5">
    <source>
        <dbReference type="ARBA" id="ARBA00022898"/>
    </source>
</evidence>
<dbReference type="InterPro" id="IPR004838">
    <property type="entry name" value="NHTrfase_class1_PyrdxlP-BS"/>
</dbReference>
<keyword evidence="3" id="KW-0032">Aminotransferase</keyword>
<dbReference type="CDD" id="cd00609">
    <property type="entry name" value="AAT_like"/>
    <property type="match status" value="1"/>
</dbReference>
<protein>
    <recommendedName>
        <fullName evidence="6">Aminotransferase class I/classII large domain-containing protein</fullName>
    </recommendedName>
</protein>
<evidence type="ECO:0000256" key="4">
    <source>
        <dbReference type="ARBA" id="ARBA00022679"/>
    </source>
</evidence>
<dbReference type="InterPro" id="IPR004839">
    <property type="entry name" value="Aminotransferase_I/II_large"/>
</dbReference>
<accession>X0S7G8</accession>
<reference evidence="7" key="1">
    <citation type="journal article" date="2014" name="Front. Microbiol.">
        <title>High frequency of phylogenetically diverse reductive dehalogenase-homologous genes in deep subseafloor sedimentary metagenomes.</title>
        <authorList>
            <person name="Kawai M."/>
            <person name="Futagami T."/>
            <person name="Toyoda A."/>
            <person name="Takaki Y."/>
            <person name="Nishi S."/>
            <person name="Hori S."/>
            <person name="Arai W."/>
            <person name="Tsubouchi T."/>
            <person name="Morono Y."/>
            <person name="Uchiyama I."/>
            <person name="Ito T."/>
            <person name="Fujiyama A."/>
            <person name="Inagaki F."/>
            <person name="Takami H."/>
        </authorList>
    </citation>
    <scope>NUCLEOTIDE SEQUENCE</scope>
    <source>
        <strain evidence="7">Expedition CK06-06</strain>
    </source>
</reference>
<dbReference type="AlphaFoldDB" id="X0S7G8"/>
<evidence type="ECO:0000256" key="1">
    <source>
        <dbReference type="ARBA" id="ARBA00001933"/>
    </source>
</evidence>
<dbReference type="PANTHER" id="PTHR46383">
    <property type="entry name" value="ASPARTATE AMINOTRANSFERASE"/>
    <property type="match status" value="1"/>
</dbReference>
<evidence type="ECO:0000256" key="2">
    <source>
        <dbReference type="ARBA" id="ARBA00007441"/>
    </source>
</evidence>
<comment type="similarity">
    <text evidence="2">Belongs to the class-I pyridoxal-phosphate-dependent aminotransferase family.</text>
</comment>
<dbReference type="Gene3D" id="3.40.640.10">
    <property type="entry name" value="Type I PLP-dependent aspartate aminotransferase-like (Major domain)"/>
    <property type="match status" value="1"/>
</dbReference>
<feature type="non-terminal residue" evidence="7">
    <location>
        <position position="269"/>
    </location>
</feature>
<dbReference type="GO" id="GO:0030170">
    <property type="term" value="F:pyridoxal phosphate binding"/>
    <property type="evidence" value="ECO:0007669"/>
    <property type="project" value="InterPro"/>
</dbReference>
<dbReference type="GO" id="GO:0006520">
    <property type="term" value="P:amino acid metabolic process"/>
    <property type="evidence" value="ECO:0007669"/>
    <property type="project" value="InterPro"/>
</dbReference>
<name>X0S7G8_9ZZZZ</name>
<proteinExistence type="inferred from homology"/>
<organism evidence="7">
    <name type="scientific">marine sediment metagenome</name>
    <dbReference type="NCBI Taxonomy" id="412755"/>
    <lineage>
        <taxon>unclassified sequences</taxon>
        <taxon>metagenomes</taxon>
        <taxon>ecological metagenomes</taxon>
    </lineage>
</organism>
<evidence type="ECO:0000259" key="6">
    <source>
        <dbReference type="Pfam" id="PF00155"/>
    </source>
</evidence>
<sequence>MAVSHLAKTINESPTLRLNEQARILRAKGEPVIHLGIGEPENKTPISALLSAAACLNTGDIKYTPTDGLPSLKKAIILYTEKNYNRLAALENIIVSTGAKQSIYNILFTTVNPQEEVILLAPHWVSYPEMIKMVSGVPVVVLPEDGTFHPSMRDIEKAVSSMTRAIILNSPNNPSGVLYSEDFVAEIVEYCERKGIYLICDDIYQKLVFDAKIATPAYNYTKEDIESSHLIVVNGVSKMYGMTGFRIGWVVGPSKLVKAMTNIQAQMTS</sequence>
<gene>
    <name evidence="7" type="ORF">S01H1_12860</name>
</gene>
<dbReference type="Gene3D" id="3.90.1150.10">
    <property type="entry name" value="Aspartate Aminotransferase, domain 1"/>
    <property type="match status" value="1"/>
</dbReference>
<dbReference type="EMBL" id="BARS01006612">
    <property type="protein sequence ID" value="GAF71156.1"/>
    <property type="molecule type" value="Genomic_DNA"/>
</dbReference>
<dbReference type="PRINTS" id="PR00753">
    <property type="entry name" value="ACCSYNTHASE"/>
</dbReference>
<keyword evidence="4" id="KW-0808">Transferase</keyword>
<evidence type="ECO:0000256" key="3">
    <source>
        <dbReference type="ARBA" id="ARBA00022576"/>
    </source>
</evidence>